<dbReference type="OrthoDB" id="4244496at2"/>
<sequence>MCGVCGRPATGWTERVAPLDPGAATARHRAVRRLLAGTRITVRPWPGGGWQLADRAGRRHHCADLPALWTTVRSLAGPVIAPDPADLTRSWTLPGDEVPRPDPHALVVWTAAALHAGPGPRGLTVRAAGWRLTEAVAPGSLTPGSLTPGTLTPVRCAGDGLTVEALSGARTLARRLAEVMAPAPQGLSAQERRPPVDQTGLR</sequence>
<protein>
    <submittedName>
        <fullName evidence="2">Uncharacterized protein</fullName>
    </submittedName>
</protein>
<evidence type="ECO:0000313" key="2">
    <source>
        <dbReference type="EMBL" id="RDG30083.1"/>
    </source>
</evidence>
<evidence type="ECO:0000313" key="3">
    <source>
        <dbReference type="Proteomes" id="UP000253741"/>
    </source>
</evidence>
<dbReference type="AlphaFoldDB" id="A0A370AR04"/>
<organism evidence="2 3">
    <name type="scientific">Streptomyces corynorhini</name>
    <dbReference type="NCBI Taxonomy" id="2282652"/>
    <lineage>
        <taxon>Bacteria</taxon>
        <taxon>Bacillati</taxon>
        <taxon>Actinomycetota</taxon>
        <taxon>Actinomycetes</taxon>
        <taxon>Kitasatosporales</taxon>
        <taxon>Streptomycetaceae</taxon>
        <taxon>Streptomyces</taxon>
    </lineage>
</organism>
<proteinExistence type="predicted"/>
<dbReference type="Proteomes" id="UP000253741">
    <property type="component" value="Unassembled WGS sequence"/>
</dbReference>
<comment type="caution">
    <text evidence="2">The sequence shown here is derived from an EMBL/GenBank/DDBJ whole genome shotgun (WGS) entry which is preliminary data.</text>
</comment>
<accession>A0A370AR04</accession>
<keyword evidence="3" id="KW-1185">Reference proteome</keyword>
<dbReference type="EMBL" id="QQNA01000459">
    <property type="protein sequence ID" value="RDG30083.1"/>
    <property type="molecule type" value="Genomic_DNA"/>
</dbReference>
<gene>
    <name evidence="2" type="ORF">DVH02_34485</name>
</gene>
<evidence type="ECO:0000256" key="1">
    <source>
        <dbReference type="SAM" id="MobiDB-lite"/>
    </source>
</evidence>
<dbReference type="RefSeq" id="WP_114627757.1">
    <property type="nucleotide sequence ID" value="NZ_QQNA01000459.1"/>
</dbReference>
<feature type="region of interest" description="Disordered" evidence="1">
    <location>
        <begin position="183"/>
        <end position="202"/>
    </location>
</feature>
<reference evidence="2 3" key="1">
    <citation type="submission" date="2018-07" db="EMBL/GenBank/DDBJ databases">
        <title>Streptomyces species from bats.</title>
        <authorList>
            <person name="Dunlap C."/>
        </authorList>
    </citation>
    <scope>NUCLEOTIDE SEQUENCE [LARGE SCALE GENOMIC DNA]</scope>
    <source>
        <strain evidence="2 3">AC230</strain>
    </source>
</reference>
<name>A0A370AR04_9ACTN</name>